<evidence type="ECO:0000256" key="1">
    <source>
        <dbReference type="ARBA" id="ARBA00004651"/>
    </source>
</evidence>
<dbReference type="InterPro" id="IPR000515">
    <property type="entry name" value="MetI-like"/>
</dbReference>
<dbReference type="InterPro" id="IPR035906">
    <property type="entry name" value="MetI-like_sf"/>
</dbReference>
<dbReference type="PROSITE" id="PS50928">
    <property type="entry name" value="ABC_TM1"/>
    <property type="match status" value="1"/>
</dbReference>
<dbReference type="AlphaFoldDB" id="A0A2A7SHP2"/>
<comment type="caution">
    <text evidence="9">The sequence shown here is derived from an EMBL/GenBank/DDBJ whole genome shotgun (WGS) entry which is preliminary data.</text>
</comment>
<dbReference type="Gene3D" id="1.10.3720.10">
    <property type="entry name" value="MetI-like"/>
    <property type="match status" value="1"/>
</dbReference>
<dbReference type="RefSeq" id="WP_096751484.1">
    <property type="nucleotide sequence ID" value="NZ_CADEPO010000003.1"/>
</dbReference>
<dbReference type="FunFam" id="1.10.3720.10:FF:000001">
    <property type="entry name" value="Glycine betaine ABC transporter, permease"/>
    <property type="match status" value="1"/>
</dbReference>
<comment type="similarity">
    <text evidence="7">Belongs to the binding-protein-dependent transport system permease family.</text>
</comment>
<organism evidence="9 10">
    <name type="scientific">Burkholderia gladioli</name>
    <name type="common">Pseudomonas marginata</name>
    <name type="synonym">Phytomonas marginata</name>
    <dbReference type="NCBI Taxonomy" id="28095"/>
    <lineage>
        <taxon>Bacteria</taxon>
        <taxon>Pseudomonadati</taxon>
        <taxon>Pseudomonadota</taxon>
        <taxon>Betaproteobacteria</taxon>
        <taxon>Burkholderiales</taxon>
        <taxon>Burkholderiaceae</taxon>
        <taxon>Burkholderia</taxon>
    </lineage>
</organism>
<accession>A0A2A7SHP2</accession>
<evidence type="ECO:0000256" key="2">
    <source>
        <dbReference type="ARBA" id="ARBA00022448"/>
    </source>
</evidence>
<dbReference type="Pfam" id="PF00528">
    <property type="entry name" value="BPD_transp_1"/>
    <property type="match status" value="1"/>
</dbReference>
<evidence type="ECO:0000256" key="5">
    <source>
        <dbReference type="ARBA" id="ARBA00022989"/>
    </source>
</evidence>
<feature type="transmembrane region" description="Helical" evidence="7">
    <location>
        <begin position="73"/>
        <end position="91"/>
    </location>
</feature>
<keyword evidence="3" id="KW-1003">Cell membrane</keyword>
<feature type="transmembrane region" description="Helical" evidence="7">
    <location>
        <begin position="251"/>
        <end position="268"/>
    </location>
</feature>
<evidence type="ECO:0000256" key="4">
    <source>
        <dbReference type="ARBA" id="ARBA00022692"/>
    </source>
</evidence>
<dbReference type="GO" id="GO:0043190">
    <property type="term" value="C:ATP-binding cassette (ABC) transporter complex"/>
    <property type="evidence" value="ECO:0007669"/>
    <property type="project" value="TreeGrafter"/>
</dbReference>
<dbReference type="GO" id="GO:0031460">
    <property type="term" value="P:glycine betaine transport"/>
    <property type="evidence" value="ECO:0007669"/>
    <property type="project" value="TreeGrafter"/>
</dbReference>
<dbReference type="CDD" id="cd06261">
    <property type="entry name" value="TM_PBP2"/>
    <property type="match status" value="1"/>
</dbReference>
<sequence>MLKADDLAVFPIAQWIQAAVQWIALHLRPLFLAVKWPIQKLLEANIDALHAVPFPLFCLVCALLAWRFAGRAIGAFTLLGLLAIAVLGVWSDAMTTLALIVTAIAFCAVIGIPVGIACARSERVWRVVQPILDIMQTTPTFVYLVPVVMLFGVGTVSGEVAVVTAAMPPLIRFTNLGIRMVDHELVEAGLAFGADRRQLLWEVQLPLAVPTILGGLNQTVLTAMVMSVVISMIGAEGLGLVVLQGLGRLDVGQAAIGGVAIVLLAMMLDRVTQKLARSQPGAGGSLRSVLARLVRGGGRGEAAAPALPERSDPKQAL</sequence>
<gene>
    <name evidence="9" type="ORF">CRM94_13355</name>
</gene>
<comment type="subcellular location">
    <subcellularLocation>
        <location evidence="1 7">Cell membrane</location>
        <topology evidence="1 7">Multi-pass membrane protein</topology>
    </subcellularLocation>
</comment>
<dbReference type="Proteomes" id="UP000220629">
    <property type="component" value="Unassembled WGS sequence"/>
</dbReference>
<feature type="transmembrane region" description="Helical" evidence="7">
    <location>
        <begin position="140"/>
        <end position="167"/>
    </location>
</feature>
<dbReference type="PANTHER" id="PTHR47737">
    <property type="entry name" value="GLYCINE BETAINE/PROLINE BETAINE TRANSPORT SYSTEM PERMEASE PROTEIN PROW"/>
    <property type="match status" value="1"/>
</dbReference>
<evidence type="ECO:0000256" key="6">
    <source>
        <dbReference type="ARBA" id="ARBA00023136"/>
    </source>
</evidence>
<keyword evidence="6 7" id="KW-0472">Membrane</keyword>
<feature type="domain" description="ABC transmembrane type-1" evidence="8">
    <location>
        <begin position="93"/>
        <end position="272"/>
    </location>
</feature>
<dbReference type="GO" id="GO:0015226">
    <property type="term" value="F:carnitine transmembrane transporter activity"/>
    <property type="evidence" value="ECO:0007669"/>
    <property type="project" value="TreeGrafter"/>
</dbReference>
<reference evidence="10" key="1">
    <citation type="submission" date="2017-09" db="EMBL/GenBank/DDBJ databases">
        <title>FDA dAtabase for Regulatory Grade micrObial Sequences (FDA-ARGOS): Supporting development and validation of Infectious Disease Dx tests.</title>
        <authorList>
            <person name="Minogue T."/>
            <person name="Wolcott M."/>
            <person name="Wasieloski L."/>
            <person name="Aguilar W."/>
            <person name="Moore D."/>
            <person name="Tallon L."/>
            <person name="Sadzewicz L."/>
            <person name="Ott S."/>
            <person name="Zhao X."/>
            <person name="Nagaraj S."/>
            <person name="Vavikolanu K."/>
            <person name="Aluvathingal J."/>
            <person name="Nadendla S."/>
            <person name="Sichtig H."/>
        </authorList>
    </citation>
    <scope>NUCLEOTIDE SEQUENCE [LARGE SCALE GENOMIC DNA]</scope>
    <source>
        <strain evidence="10">FDAARGOS_390</strain>
    </source>
</reference>
<evidence type="ECO:0000256" key="3">
    <source>
        <dbReference type="ARBA" id="ARBA00022475"/>
    </source>
</evidence>
<proteinExistence type="inferred from homology"/>
<dbReference type="SUPFAM" id="SSF161098">
    <property type="entry name" value="MetI-like"/>
    <property type="match status" value="1"/>
</dbReference>
<feature type="transmembrane region" description="Helical" evidence="7">
    <location>
        <begin position="7"/>
        <end position="28"/>
    </location>
</feature>
<dbReference type="GO" id="GO:0015871">
    <property type="term" value="P:choline transport"/>
    <property type="evidence" value="ECO:0007669"/>
    <property type="project" value="TreeGrafter"/>
</dbReference>
<keyword evidence="5 7" id="KW-1133">Transmembrane helix</keyword>
<feature type="transmembrane region" description="Helical" evidence="7">
    <location>
        <begin position="223"/>
        <end position="245"/>
    </location>
</feature>
<keyword evidence="4 7" id="KW-0812">Transmembrane</keyword>
<name>A0A2A7SHP2_BURGA</name>
<dbReference type="PANTHER" id="PTHR47737:SF1">
    <property type="entry name" value="GLYCINE BETAINE_PROLINE BETAINE TRANSPORT SYSTEM PERMEASE PROTEIN PROW"/>
    <property type="match status" value="1"/>
</dbReference>
<feature type="transmembrane region" description="Helical" evidence="7">
    <location>
        <begin position="97"/>
        <end position="119"/>
    </location>
</feature>
<evidence type="ECO:0000259" key="8">
    <source>
        <dbReference type="PROSITE" id="PS50928"/>
    </source>
</evidence>
<feature type="transmembrane region" description="Helical" evidence="7">
    <location>
        <begin position="48"/>
        <end position="66"/>
    </location>
</feature>
<keyword evidence="2 7" id="KW-0813">Transport</keyword>
<evidence type="ECO:0000313" key="10">
    <source>
        <dbReference type="Proteomes" id="UP000220629"/>
    </source>
</evidence>
<dbReference type="EMBL" id="PDDY01000001">
    <property type="protein sequence ID" value="PEH43052.1"/>
    <property type="molecule type" value="Genomic_DNA"/>
</dbReference>
<evidence type="ECO:0000313" key="9">
    <source>
        <dbReference type="EMBL" id="PEH43052.1"/>
    </source>
</evidence>
<evidence type="ECO:0000256" key="7">
    <source>
        <dbReference type="RuleBase" id="RU363032"/>
    </source>
</evidence>
<dbReference type="GO" id="GO:0005275">
    <property type="term" value="F:amine transmembrane transporter activity"/>
    <property type="evidence" value="ECO:0007669"/>
    <property type="project" value="TreeGrafter"/>
</dbReference>
<protein>
    <submittedName>
        <fullName evidence="9">Glycine/betaine ABC transporter permease</fullName>
    </submittedName>
</protein>